<gene>
    <name evidence="1" type="ORF">GCM10008170_25140</name>
    <name evidence="2" type="ORF">JOD31_002528</name>
</gene>
<protein>
    <submittedName>
        <fullName evidence="1">Uncharacterized protein</fullName>
    </submittedName>
</protein>
<reference evidence="1" key="1">
    <citation type="journal article" date="2014" name="Int. J. Syst. Evol. Microbiol.">
        <title>Complete genome sequence of Corynebacterium casei LMG S-19264T (=DSM 44701T), isolated from a smear-ripened cheese.</title>
        <authorList>
            <consortium name="US DOE Joint Genome Institute (JGI-PGF)"/>
            <person name="Walter F."/>
            <person name="Albersmeier A."/>
            <person name="Kalinowski J."/>
            <person name="Ruckert C."/>
        </authorList>
    </citation>
    <scope>NUCLEOTIDE SEQUENCE</scope>
    <source>
        <strain evidence="1">VKM B-1606</strain>
    </source>
</reference>
<evidence type="ECO:0000313" key="1">
    <source>
        <dbReference type="EMBL" id="GLK56495.1"/>
    </source>
</evidence>
<accession>A0A9W6IWB7</accession>
<evidence type="ECO:0000313" key="3">
    <source>
        <dbReference type="Proteomes" id="UP000758856"/>
    </source>
</evidence>
<dbReference type="Proteomes" id="UP001143400">
    <property type="component" value="Unassembled WGS sequence"/>
</dbReference>
<name>A0A9W6IWB7_9HYPH</name>
<evidence type="ECO:0000313" key="4">
    <source>
        <dbReference type="Proteomes" id="UP001143400"/>
    </source>
</evidence>
<sequence>MRAITDLKPIVEALIRELAQTGNYSNQKVTSALIERHSSEINSVREQLTSMALMQIVKDVGGRTAKKIESERQSSMFPNHSGISMVPKLPKYLRRNISFTIPNLSENFTIAQIKELVEKYHDIPKSKNKMISTFERMISEADERQIPDEISLKEAFAK</sequence>
<proteinExistence type="predicted"/>
<organism evidence="1 4">
    <name type="scientific">Methylopila capsulata</name>
    <dbReference type="NCBI Taxonomy" id="61654"/>
    <lineage>
        <taxon>Bacteria</taxon>
        <taxon>Pseudomonadati</taxon>
        <taxon>Pseudomonadota</taxon>
        <taxon>Alphaproteobacteria</taxon>
        <taxon>Hyphomicrobiales</taxon>
        <taxon>Methylopilaceae</taxon>
        <taxon>Methylopila</taxon>
    </lineage>
</organism>
<dbReference type="RefSeq" id="WP_204950697.1">
    <property type="nucleotide sequence ID" value="NZ_BSFF01000003.1"/>
</dbReference>
<comment type="caution">
    <text evidence="1">The sequence shown here is derived from an EMBL/GenBank/DDBJ whole genome shotgun (WGS) entry which is preliminary data.</text>
</comment>
<evidence type="ECO:0000313" key="2">
    <source>
        <dbReference type="EMBL" id="MBM7852286.1"/>
    </source>
</evidence>
<reference evidence="2 3" key="2">
    <citation type="submission" date="2021-01" db="EMBL/GenBank/DDBJ databases">
        <title>Genomic Encyclopedia of Type Strains, Phase IV (KMG-IV): sequencing the most valuable type-strain genomes for metagenomic binning, comparative biology and taxonomic classification.</title>
        <authorList>
            <person name="Goeker M."/>
        </authorList>
    </citation>
    <scope>NUCLEOTIDE SEQUENCE [LARGE SCALE GENOMIC DNA]</scope>
    <source>
        <strain evidence="2 3">DSM 6130</strain>
    </source>
</reference>
<dbReference type="AlphaFoldDB" id="A0A9W6IWB7"/>
<keyword evidence="3" id="KW-1185">Reference proteome</keyword>
<dbReference type="EMBL" id="JAFBCY010000003">
    <property type="protein sequence ID" value="MBM7852286.1"/>
    <property type="molecule type" value="Genomic_DNA"/>
</dbReference>
<reference evidence="1" key="3">
    <citation type="submission" date="2023-01" db="EMBL/GenBank/DDBJ databases">
        <authorList>
            <person name="Sun Q."/>
            <person name="Evtushenko L."/>
        </authorList>
    </citation>
    <scope>NUCLEOTIDE SEQUENCE</scope>
    <source>
        <strain evidence="1">VKM B-1606</strain>
    </source>
</reference>
<dbReference type="EMBL" id="BSFF01000003">
    <property type="protein sequence ID" value="GLK56495.1"/>
    <property type="molecule type" value="Genomic_DNA"/>
</dbReference>
<dbReference type="Proteomes" id="UP000758856">
    <property type="component" value="Unassembled WGS sequence"/>
</dbReference>